<evidence type="ECO:0000313" key="3">
    <source>
        <dbReference type="EMBL" id="ETL99484.1"/>
    </source>
</evidence>
<sequence>MVGDPARSLMSQMCQVATVAEFRTSRTVRRLTKAARFRGRRGPVDRRAFLSRRRHLDDPRSKRVVALPRSCDETTLHGYQQRRALQTQLSALNKTPGVAALCELSGATAAG</sequence>
<dbReference type="Proteomes" id="UP000053864">
    <property type="component" value="Unassembled WGS sequence"/>
</dbReference>
<organism evidence="3">
    <name type="scientific">Phytophthora nicotianae</name>
    <name type="common">Potato buckeye rot agent</name>
    <name type="synonym">Phytophthora parasitica</name>
    <dbReference type="NCBI Taxonomy" id="4792"/>
    <lineage>
        <taxon>Eukaryota</taxon>
        <taxon>Sar</taxon>
        <taxon>Stramenopiles</taxon>
        <taxon>Oomycota</taxon>
        <taxon>Peronosporomycetes</taxon>
        <taxon>Peronosporales</taxon>
        <taxon>Peronosporaceae</taxon>
        <taxon>Phytophthora</taxon>
    </lineage>
</organism>
<dbReference type="EMBL" id="KI671611">
    <property type="protein sequence ID" value="ETL46326.1"/>
    <property type="molecule type" value="Genomic_DNA"/>
</dbReference>
<accession>W2LS05</accession>
<protein>
    <submittedName>
        <fullName evidence="3">Uncharacterized protein</fullName>
    </submittedName>
</protein>
<dbReference type="Proteomes" id="UP000054423">
    <property type="component" value="Unassembled WGS sequence"/>
</dbReference>
<dbReference type="EMBL" id="KI685100">
    <property type="protein sequence ID" value="ETK92918.1"/>
    <property type="molecule type" value="Genomic_DNA"/>
</dbReference>
<dbReference type="VEuPathDB" id="FungiDB:PPTG_22305"/>
<proteinExistence type="predicted"/>
<evidence type="ECO:0000313" key="4">
    <source>
        <dbReference type="Proteomes" id="UP000053864"/>
    </source>
</evidence>
<reference evidence="3" key="1">
    <citation type="submission" date="2013-11" db="EMBL/GenBank/DDBJ databases">
        <title>The Genome Sequence of Phytophthora parasitica CHvinca01.</title>
        <authorList>
            <consortium name="The Broad Institute Genomics Platform"/>
            <person name="Russ C."/>
            <person name="Tyler B."/>
            <person name="Panabieres F."/>
            <person name="Shan W."/>
            <person name="Tripathy S."/>
            <person name="Grunwald N."/>
            <person name="Machado M."/>
            <person name="Johnson C.S."/>
            <person name="Arredondo F."/>
            <person name="Hong C."/>
            <person name="Coffey M."/>
            <person name="Young S.K."/>
            <person name="Zeng Q."/>
            <person name="Gargeya S."/>
            <person name="Fitzgerald M."/>
            <person name="Abouelleil A."/>
            <person name="Alvarado L."/>
            <person name="Chapman S.B."/>
            <person name="Gainer-Dewar J."/>
            <person name="Goldberg J."/>
            <person name="Griggs A."/>
            <person name="Gujja S."/>
            <person name="Hansen M."/>
            <person name="Howarth C."/>
            <person name="Imamovic A."/>
            <person name="Ireland A."/>
            <person name="Larimer J."/>
            <person name="McCowan C."/>
            <person name="Murphy C."/>
            <person name="Pearson M."/>
            <person name="Poon T.W."/>
            <person name="Priest M."/>
            <person name="Roberts A."/>
            <person name="Saif S."/>
            <person name="Shea T."/>
            <person name="Sykes S."/>
            <person name="Wortman J."/>
            <person name="Nusbaum C."/>
            <person name="Birren B."/>
        </authorList>
    </citation>
    <scope>NUCLEOTIDE SEQUENCE [LARGE SCALE GENOMIC DNA]</scope>
    <source>
        <strain evidence="3">CHvinca01</strain>
    </source>
</reference>
<dbReference type="EMBL" id="KI678353">
    <property type="protein sequence ID" value="ETL99484.1"/>
    <property type="molecule type" value="Genomic_DNA"/>
</dbReference>
<reference evidence="2 4" key="3">
    <citation type="submission" date="2013-11" db="EMBL/GenBank/DDBJ databases">
        <title>The Genome Sequence of Phytophthora parasitica CJ05E6.</title>
        <authorList>
            <consortium name="The Broad Institute Genomics Platform"/>
            <person name="Russ C."/>
            <person name="Tyler B."/>
            <person name="Panabieres F."/>
            <person name="Shan W."/>
            <person name="Tripathy S."/>
            <person name="Grunwald N."/>
            <person name="Machado M."/>
            <person name="Johnson C.S."/>
            <person name="Arredondo F."/>
            <person name="Hong C."/>
            <person name="Coffey M."/>
            <person name="Young S.K."/>
            <person name="Zeng Q."/>
            <person name="Gargeya S."/>
            <person name="Fitzgerald M."/>
            <person name="Abouelleil A."/>
            <person name="Alvarado L."/>
            <person name="Chapman S.B."/>
            <person name="Gainer-Dewar J."/>
            <person name="Goldberg J."/>
            <person name="Griggs A."/>
            <person name="Gujja S."/>
            <person name="Hansen M."/>
            <person name="Howarth C."/>
            <person name="Imamovic A."/>
            <person name="Ireland A."/>
            <person name="Larimer J."/>
            <person name="McCowan C."/>
            <person name="Murphy C."/>
            <person name="Pearson M."/>
            <person name="Poon T.W."/>
            <person name="Priest M."/>
            <person name="Roberts A."/>
            <person name="Saif S."/>
            <person name="Shea T."/>
            <person name="Sykes S."/>
            <person name="Wortman J."/>
            <person name="Nusbaum C."/>
            <person name="Birren B."/>
        </authorList>
    </citation>
    <scope>NUCLEOTIDE SEQUENCE [LARGE SCALE GENOMIC DNA]</scope>
    <source>
        <strain evidence="2 4">CJ05E6</strain>
    </source>
</reference>
<evidence type="ECO:0000313" key="1">
    <source>
        <dbReference type="EMBL" id="ETK92918.1"/>
    </source>
</evidence>
<name>W2LS05_PHYNI</name>
<reference evidence="1" key="2">
    <citation type="submission" date="2013-11" db="EMBL/GenBank/DDBJ databases">
        <title>The Genome Sequence of Phytophthora parasitica CJ02B3.</title>
        <authorList>
            <consortium name="The Broad Institute Genomics Platform"/>
            <person name="Russ C."/>
            <person name="Tyler B."/>
            <person name="Panabieres F."/>
            <person name="Shan W."/>
            <person name="Tripathy S."/>
            <person name="Grunwald N."/>
            <person name="Machado M."/>
            <person name="Johnson C.S."/>
            <person name="Arredondo F."/>
            <person name="Hong C."/>
            <person name="Coffey M."/>
            <person name="Young S.K."/>
            <person name="Zeng Q."/>
            <person name="Gargeya S."/>
            <person name="Fitzgerald M."/>
            <person name="Abouelleil A."/>
            <person name="Alvarado L."/>
            <person name="Chapman S.B."/>
            <person name="Gainer-Dewar J."/>
            <person name="Goldberg J."/>
            <person name="Griggs A."/>
            <person name="Gujja S."/>
            <person name="Hansen M."/>
            <person name="Howarth C."/>
            <person name="Imamovic A."/>
            <person name="Ireland A."/>
            <person name="Larimer J."/>
            <person name="McCowan C."/>
            <person name="Murphy C."/>
            <person name="Pearson M."/>
            <person name="Poon T.W."/>
            <person name="Priest M."/>
            <person name="Roberts A."/>
            <person name="Saif S."/>
            <person name="Shea T."/>
            <person name="Sykes S."/>
            <person name="Wortman J."/>
            <person name="Nusbaum C."/>
            <person name="Birren B."/>
        </authorList>
    </citation>
    <scope>NUCLEOTIDE SEQUENCE [LARGE SCALE GENOMIC DNA]</scope>
    <source>
        <strain evidence="1">CJ02B3</strain>
    </source>
</reference>
<evidence type="ECO:0000313" key="2">
    <source>
        <dbReference type="EMBL" id="ETL46326.1"/>
    </source>
</evidence>
<dbReference type="AlphaFoldDB" id="W2LS05"/>
<gene>
    <name evidence="1" type="ORF">L915_03839</name>
    <name evidence="2" type="ORF">L916_03780</name>
    <name evidence="3" type="ORF">L917_03694</name>
</gene>
<dbReference type="Proteomes" id="UP000053236">
    <property type="component" value="Unassembled WGS sequence"/>
</dbReference>